<dbReference type="GeneID" id="23863101"/>
<accession>C9ZU32</accession>
<gene>
    <name evidence="1" type="ORF">TbgDal_VII7900</name>
</gene>
<dbReference type="KEGG" id="tbg:TbgDal_VII7900"/>
<dbReference type="RefSeq" id="XP_011775197.1">
    <property type="nucleotide sequence ID" value="XM_011776895.1"/>
</dbReference>
<dbReference type="Proteomes" id="UP000002316">
    <property type="component" value="Chromosome 7"/>
</dbReference>
<organism evidence="1 2">
    <name type="scientific">Trypanosoma brucei gambiense (strain MHOM/CI/86/DAL972)</name>
    <dbReference type="NCBI Taxonomy" id="679716"/>
    <lineage>
        <taxon>Eukaryota</taxon>
        <taxon>Discoba</taxon>
        <taxon>Euglenozoa</taxon>
        <taxon>Kinetoplastea</taxon>
        <taxon>Metakinetoplastina</taxon>
        <taxon>Trypanosomatida</taxon>
        <taxon>Trypanosomatidae</taxon>
        <taxon>Trypanosoma</taxon>
    </lineage>
</organism>
<protein>
    <submittedName>
        <fullName evidence="1">Uncharacterized protein</fullName>
    </submittedName>
</protein>
<proteinExistence type="predicted"/>
<dbReference type="EMBL" id="FN554970">
    <property type="protein sequence ID" value="CBH12918.1"/>
    <property type="molecule type" value="Genomic_DNA"/>
</dbReference>
<reference evidence="2" key="1">
    <citation type="journal article" date="2010" name="PLoS Negl. Trop. Dis.">
        <title>The genome sequence of Trypanosoma brucei gambiense, causative agent of chronic human african trypanosomiasis.</title>
        <authorList>
            <person name="Jackson A.P."/>
            <person name="Sanders M."/>
            <person name="Berry A."/>
            <person name="McQuillan J."/>
            <person name="Aslett M.A."/>
            <person name="Quail M.A."/>
            <person name="Chukualim B."/>
            <person name="Capewell P."/>
            <person name="MacLeod A."/>
            <person name="Melville S.E."/>
            <person name="Gibson W."/>
            <person name="Barry J.D."/>
            <person name="Berriman M."/>
            <person name="Hertz-Fowler C."/>
        </authorList>
    </citation>
    <scope>NUCLEOTIDE SEQUENCE [LARGE SCALE GENOMIC DNA]</scope>
    <source>
        <strain evidence="2">MHOM/CI/86/DAL972</strain>
    </source>
</reference>
<dbReference type="AlphaFoldDB" id="C9ZU32"/>
<name>C9ZU32_TRYB9</name>
<evidence type="ECO:0000313" key="1">
    <source>
        <dbReference type="EMBL" id="CBH12918.1"/>
    </source>
</evidence>
<evidence type="ECO:0000313" key="2">
    <source>
        <dbReference type="Proteomes" id="UP000002316"/>
    </source>
</evidence>
<sequence length="189" mass="21213">MCPVKGSKPTPLTKMLLPPPAPPCRMVPNEADVQPVWLCTDASEAAELPHLTVAVGIRAVQDHCAKPKSAIGDAFFGPIGFVVSKQTGLNGHLRIINPQRPHATRNTYTHKQAREKLLDRLTCSERKPVNAARILAQRNCSHERQDSCNPPPRHVELFLFVSFLHITHFWRPGALGRWYRSPDMDFFLP</sequence>